<keyword evidence="2" id="KW-0238">DNA-binding</keyword>
<feature type="domain" description="NAC" evidence="5">
    <location>
        <begin position="1"/>
        <end position="111"/>
    </location>
</feature>
<evidence type="ECO:0000256" key="2">
    <source>
        <dbReference type="ARBA" id="ARBA00023125"/>
    </source>
</evidence>
<evidence type="ECO:0000256" key="1">
    <source>
        <dbReference type="ARBA" id="ARBA00023015"/>
    </source>
</evidence>
<dbReference type="PROSITE" id="PS51005">
    <property type="entry name" value="NAC"/>
    <property type="match status" value="1"/>
</dbReference>
<dbReference type="Proteomes" id="UP001396334">
    <property type="component" value="Unassembled WGS sequence"/>
</dbReference>
<dbReference type="SUPFAM" id="SSF101941">
    <property type="entry name" value="NAC domain"/>
    <property type="match status" value="1"/>
</dbReference>
<reference evidence="6 7" key="1">
    <citation type="journal article" date="2024" name="G3 (Bethesda)">
        <title>Genome assembly of Hibiscus sabdariffa L. provides insights into metabolisms of medicinal natural products.</title>
        <authorList>
            <person name="Kim T."/>
        </authorList>
    </citation>
    <scope>NUCLEOTIDE SEQUENCE [LARGE SCALE GENOMIC DNA]</scope>
    <source>
        <strain evidence="6">TK-2024</strain>
        <tissue evidence="6">Old leaves</tissue>
    </source>
</reference>
<evidence type="ECO:0000256" key="4">
    <source>
        <dbReference type="ARBA" id="ARBA00023242"/>
    </source>
</evidence>
<sequence length="437" mass="49026">MYMKSMAKRIKSHGIILVGLHPKLFYVFTKLRKKGKGGRIDRIADSGTWKGQRTDLVLDSEHYHVGDRKLFVLEVKGPTDNNGKGHWIMHEFSLINDDQLDRWVLCRIYNKNNKKRPLEVDEDVSEDDMLRTVPPSASIDGQHNAEFQLSKEGSSFGALLDTQGDSVLDARMESDGIKNGLISNQLSTGGSSFEALLDTEYDSLFDAMMESAGINNVCISNQLGYSEINPLKRKLFVFEVKGPSNNDGKGHWIRHEFSLINDDQLDHWVLCQINNKNNKKRPLEVDEDDSEDDMLCTVPPSASIDGQHNVEFQLSKEGSSFGALLDTQGDSVLDARMEIDCINNGLISNQFSIEGSSFKALLDTEDDSVFDAMMGSGGINIVFISNQLGYSDHNPLKRSLSSLYCIEFEDKTTWPCNSKRFHWNNNDGGSLEIPLQQ</sequence>
<evidence type="ECO:0000256" key="3">
    <source>
        <dbReference type="ARBA" id="ARBA00023163"/>
    </source>
</evidence>
<evidence type="ECO:0000313" key="6">
    <source>
        <dbReference type="EMBL" id="KAK9036996.1"/>
    </source>
</evidence>
<organism evidence="6 7">
    <name type="scientific">Hibiscus sabdariffa</name>
    <name type="common">roselle</name>
    <dbReference type="NCBI Taxonomy" id="183260"/>
    <lineage>
        <taxon>Eukaryota</taxon>
        <taxon>Viridiplantae</taxon>
        <taxon>Streptophyta</taxon>
        <taxon>Embryophyta</taxon>
        <taxon>Tracheophyta</taxon>
        <taxon>Spermatophyta</taxon>
        <taxon>Magnoliopsida</taxon>
        <taxon>eudicotyledons</taxon>
        <taxon>Gunneridae</taxon>
        <taxon>Pentapetalae</taxon>
        <taxon>rosids</taxon>
        <taxon>malvids</taxon>
        <taxon>Malvales</taxon>
        <taxon>Malvaceae</taxon>
        <taxon>Malvoideae</taxon>
        <taxon>Hibiscus</taxon>
    </lineage>
</organism>
<keyword evidence="1" id="KW-0805">Transcription regulation</keyword>
<comment type="caution">
    <text evidence="6">The sequence shown here is derived from an EMBL/GenBank/DDBJ whole genome shotgun (WGS) entry which is preliminary data.</text>
</comment>
<dbReference type="InterPro" id="IPR036093">
    <property type="entry name" value="NAC_dom_sf"/>
</dbReference>
<accession>A0ABR2TI25</accession>
<evidence type="ECO:0000259" key="5">
    <source>
        <dbReference type="PROSITE" id="PS51005"/>
    </source>
</evidence>
<gene>
    <name evidence="6" type="ORF">V6N11_021919</name>
</gene>
<dbReference type="PANTHER" id="PTHR31719">
    <property type="entry name" value="NAC TRANSCRIPTION FACTOR 56"/>
    <property type="match status" value="1"/>
</dbReference>
<dbReference type="InterPro" id="IPR003441">
    <property type="entry name" value="NAC-dom"/>
</dbReference>
<protein>
    <recommendedName>
        <fullName evidence="5">NAC domain-containing protein</fullName>
    </recommendedName>
</protein>
<evidence type="ECO:0000313" key="7">
    <source>
        <dbReference type="Proteomes" id="UP001396334"/>
    </source>
</evidence>
<dbReference type="EMBL" id="JBBPBN010000005">
    <property type="protein sequence ID" value="KAK9036996.1"/>
    <property type="molecule type" value="Genomic_DNA"/>
</dbReference>
<dbReference type="PANTHER" id="PTHR31719:SF164">
    <property type="entry name" value="NAC DOMAIN-CONTAINING PROTEIN"/>
    <property type="match status" value="1"/>
</dbReference>
<proteinExistence type="predicted"/>
<dbReference type="Pfam" id="PF02365">
    <property type="entry name" value="NAM"/>
    <property type="match status" value="1"/>
</dbReference>
<keyword evidence="4" id="KW-0539">Nucleus</keyword>
<keyword evidence="7" id="KW-1185">Reference proteome</keyword>
<name>A0ABR2TI25_9ROSI</name>
<dbReference type="Gene3D" id="2.170.150.80">
    <property type="entry name" value="NAC domain"/>
    <property type="match status" value="2"/>
</dbReference>
<keyword evidence="3" id="KW-0804">Transcription</keyword>